<dbReference type="GeneID" id="26517864"/>
<dbReference type="EMBL" id="KP881232">
    <property type="protein sequence ID" value="AKE44812.1"/>
    <property type="molecule type" value="Genomic_DNA"/>
</dbReference>
<evidence type="ECO:0000313" key="1">
    <source>
        <dbReference type="EMBL" id="AKE44812.1"/>
    </source>
</evidence>
<evidence type="ECO:0000313" key="2">
    <source>
        <dbReference type="Proteomes" id="UP000033804"/>
    </source>
</evidence>
<accession>A0A0F6R531</accession>
<organism evidence="1 2">
    <name type="scientific">Sinorhizobium phage phiM9</name>
    <dbReference type="NCBI Taxonomy" id="1636182"/>
    <lineage>
        <taxon>Viruses</taxon>
        <taxon>Duplodnaviria</taxon>
        <taxon>Heunggongvirae</taxon>
        <taxon>Uroviricota</taxon>
        <taxon>Caudoviricetes</taxon>
        <taxon>Pootjesviridae</taxon>
        <taxon>Emnonavirus</taxon>
        <taxon>Emnonavirus phiM9</taxon>
    </lineage>
</organism>
<reference evidence="2" key="2">
    <citation type="submission" date="2015-03" db="EMBL/GenBank/DDBJ databases">
        <title>The genome and structure of Sinorhizobium meliloti phage phiM9.</title>
        <authorList>
            <person name="Johnson M.C."/>
            <person name="Tatum K.B."/>
            <person name="Lynn J.S."/>
            <person name="Brewer T.E."/>
            <person name="Washburn B.K."/>
            <person name="Stroupe M.E."/>
            <person name="Jones K.M."/>
        </authorList>
    </citation>
    <scope>NUCLEOTIDE SEQUENCE [LARGE SCALE GENOMIC DNA]</scope>
</reference>
<dbReference type="Proteomes" id="UP000033804">
    <property type="component" value="Segment"/>
</dbReference>
<sequence>MVHQGWSLPRSLLQQPREDEASHLHDPGDPSMNFEFNKHRLDMTVLHLLNDLNGRSGFDLSGVDNSTLTEWKKDWFYLFCDRAVHSGGTYYFTEILVKLLINDLVRDLNNRGGFNTFAIDKKIMDSWKADWLKLIKEMSL</sequence>
<dbReference type="KEGG" id="vg:26517864"/>
<reference evidence="1 2" key="1">
    <citation type="journal article" date="2015" name="J. Virol.">
        <title>Sinorhizobium meliloti Phage ?M9 Defines a New Group of T4 Superfamily Phages with Unusual Genomic Features but a Common T=16 Capsid.</title>
        <authorList>
            <person name="Johnson M.C."/>
            <person name="Tatum K.B."/>
            <person name="Lynn J.S."/>
            <person name="Brewer T.E."/>
            <person name="Lu S."/>
            <person name="Washburn B.K."/>
            <person name="Stroupe M.E."/>
            <person name="Jones K.M."/>
        </authorList>
    </citation>
    <scope>NUCLEOTIDE SEQUENCE [LARGE SCALE GENOMIC DNA]</scope>
</reference>
<protein>
    <submittedName>
        <fullName evidence="1">Uncharacterized protein</fullName>
    </submittedName>
</protein>
<name>A0A0F6R531_9CAUD</name>
<dbReference type="RefSeq" id="YP_009189566.1">
    <property type="nucleotide sequence ID" value="NC_028676.1"/>
</dbReference>
<proteinExistence type="predicted"/>
<keyword evidence="2" id="KW-1185">Reference proteome</keyword>
<gene>
    <name evidence="1" type="ORF">Sm_phiM9_185</name>
</gene>